<dbReference type="Gene3D" id="3.40.630.30">
    <property type="match status" value="1"/>
</dbReference>
<dbReference type="OMA" id="YEHNCYK"/>
<dbReference type="PROSITE" id="PS51186">
    <property type="entry name" value="GNAT"/>
    <property type="match status" value="1"/>
</dbReference>
<feature type="compositionally biased region" description="Low complexity" evidence="1">
    <location>
        <begin position="80"/>
        <end position="107"/>
    </location>
</feature>
<protein>
    <recommendedName>
        <fullName evidence="2">N-acetyltransferase domain-containing protein</fullName>
    </recommendedName>
</protein>
<dbReference type="EMBL" id="LJSK01000046">
    <property type="protein sequence ID" value="KPI88572.1"/>
    <property type="molecule type" value="Genomic_DNA"/>
</dbReference>
<sequence length="375" mass="41141">MLTDEERATLLKYYSTVKLDEVQKDQLAQAYWAASRAERDEIAKVYVHTFVDPTFIQRLMFFHDQLYSPTAKGGGGVGSPAGSAVAGPQAQNGTDGGSPSVGSPTSPFMAASLTANNGFSSPTSSSQHLSRRTHAQRLLCSTIQEHFPKLTGEGPYTLQFGCVQSAKVREEVIELYASQFLHPDPPELHRIVTLPNSFSTRTRKRVSGSYSWYLRCLDTQEIACAVTVMVHQQETIRFAEMPLFATGVGYKKNGFGRLLNAALVSWCAAVGLEFIMISADVQAIPFWSHVGYRLMNRGERKRMDFFYQHDCCRFKDSATMIGYCSAGADGAGGGGRWRADTGSAAATDVLHLSVSDVLTQMPRFVLDGSPYLPTN</sequence>
<comment type="caution">
    <text evidence="3">The sequence shown here is derived from an EMBL/GenBank/DDBJ whole genome shotgun (WGS) entry which is preliminary data.</text>
</comment>
<feature type="domain" description="N-acetyltransferase" evidence="2">
    <location>
        <begin position="158"/>
        <end position="312"/>
    </location>
</feature>
<dbReference type="InterPro" id="IPR000182">
    <property type="entry name" value="GNAT_dom"/>
</dbReference>
<dbReference type="InterPro" id="IPR016181">
    <property type="entry name" value="Acyl_CoA_acyltransferase"/>
</dbReference>
<name>A0A0N1I9D4_LEPSE</name>
<dbReference type="Proteomes" id="UP000038009">
    <property type="component" value="Unassembled WGS sequence"/>
</dbReference>
<dbReference type="GO" id="GO:0016747">
    <property type="term" value="F:acyltransferase activity, transferring groups other than amino-acyl groups"/>
    <property type="evidence" value="ECO:0007669"/>
    <property type="project" value="InterPro"/>
</dbReference>
<dbReference type="SUPFAM" id="SSF55729">
    <property type="entry name" value="Acyl-CoA N-acyltransferases (Nat)"/>
    <property type="match status" value="1"/>
</dbReference>
<proteinExistence type="predicted"/>
<dbReference type="OrthoDB" id="277188at2759"/>
<gene>
    <name evidence="3" type="ORF">ABL78_2305</name>
</gene>
<evidence type="ECO:0000256" key="1">
    <source>
        <dbReference type="SAM" id="MobiDB-lite"/>
    </source>
</evidence>
<dbReference type="VEuPathDB" id="TriTrypDB:Lsey_0046_0080"/>
<keyword evidence="4" id="KW-1185">Reference proteome</keyword>
<feature type="region of interest" description="Disordered" evidence="1">
    <location>
        <begin position="72"/>
        <end position="107"/>
    </location>
</feature>
<evidence type="ECO:0000313" key="4">
    <source>
        <dbReference type="Proteomes" id="UP000038009"/>
    </source>
</evidence>
<dbReference type="FunFam" id="3.40.630.30:FF:000214">
    <property type="entry name" value="Predicted protein"/>
    <property type="match status" value="1"/>
</dbReference>
<organism evidence="3 4">
    <name type="scientific">Leptomonas seymouri</name>
    <dbReference type="NCBI Taxonomy" id="5684"/>
    <lineage>
        <taxon>Eukaryota</taxon>
        <taxon>Discoba</taxon>
        <taxon>Euglenozoa</taxon>
        <taxon>Kinetoplastea</taxon>
        <taxon>Metakinetoplastina</taxon>
        <taxon>Trypanosomatida</taxon>
        <taxon>Trypanosomatidae</taxon>
        <taxon>Leishmaniinae</taxon>
        <taxon>Leptomonas</taxon>
    </lineage>
</organism>
<evidence type="ECO:0000259" key="2">
    <source>
        <dbReference type="PROSITE" id="PS51186"/>
    </source>
</evidence>
<dbReference type="AlphaFoldDB" id="A0A0N1I9D4"/>
<evidence type="ECO:0000313" key="3">
    <source>
        <dbReference type="EMBL" id="KPI88572.1"/>
    </source>
</evidence>
<reference evidence="3 4" key="1">
    <citation type="journal article" date="2015" name="PLoS Pathog.">
        <title>Leptomonas seymouri: Adaptations to the Dixenous Life Cycle Analyzed by Genome Sequencing, Transcriptome Profiling and Co-infection with Leishmania donovani.</title>
        <authorList>
            <person name="Kraeva N."/>
            <person name="Butenko A."/>
            <person name="Hlavacova J."/>
            <person name="Kostygov A."/>
            <person name="Myskova J."/>
            <person name="Grybchuk D."/>
            <person name="Lestinova T."/>
            <person name="Votypka J."/>
            <person name="Volf P."/>
            <person name="Opperdoes F."/>
            <person name="Flegontov P."/>
            <person name="Lukes J."/>
            <person name="Yurchenko V."/>
        </authorList>
    </citation>
    <scope>NUCLEOTIDE SEQUENCE [LARGE SCALE GENOMIC DNA]</scope>
    <source>
        <strain evidence="3 4">ATCC 30220</strain>
    </source>
</reference>
<accession>A0A0N1I9D4</accession>